<dbReference type="Gene3D" id="1.10.287.130">
    <property type="match status" value="1"/>
</dbReference>
<dbReference type="Pfam" id="PF00512">
    <property type="entry name" value="HisKA"/>
    <property type="match status" value="1"/>
</dbReference>
<feature type="domain" description="Response regulatory" evidence="5">
    <location>
        <begin position="365"/>
        <end position="485"/>
    </location>
</feature>
<dbReference type="SUPFAM" id="SSF52172">
    <property type="entry name" value="CheY-like"/>
    <property type="match status" value="1"/>
</dbReference>
<dbReference type="AlphaFoldDB" id="A0A3S9MW95"/>
<reference evidence="6 7" key="1">
    <citation type="submission" date="2018-12" db="EMBL/GenBank/DDBJ databases">
        <title>Complete genome of Nonlabens sp. MJ115.</title>
        <authorList>
            <person name="Choi H.S."/>
            <person name="Jung J."/>
        </authorList>
    </citation>
    <scope>NUCLEOTIDE SEQUENCE [LARGE SCALE GENOMIC DNA]</scope>
    <source>
        <strain evidence="6 7">MJ115</strain>
    </source>
</reference>
<evidence type="ECO:0000256" key="3">
    <source>
        <dbReference type="PROSITE-ProRule" id="PRU00169"/>
    </source>
</evidence>
<evidence type="ECO:0000256" key="2">
    <source>
        <dbReference type="ARBA" id="ARBA00012438"/>
    </source>
</evidence>
<dbReference type="InterPro" id="IPR001789">
    <property type="entry name" value="Sig_transdc_resp-reg_receiver"/>
</dbReference>
<dbReference type="OrthoDB" id="9816309at2"/>
<dbReference type="InterPro" id="IPR036097">
    <property type="entry name" value="HisK_dim/P_sf"/>
</dbReference>
<dbReference type="InterPro" id="IPR036890">
    <property type="entry name" value="HATPase_C_sf"/>
</dbReference>
<dbReference type="InterPro" id="IPR003661">
    <property type="entry name" value="HisK_dim/P_dom"/>
</dbReference>
<dbReference type="SUPFAM" id="SSF55874">
    <property type="entry name" value="ATPase domain of HSP90 chaperone/DNA topoisomerase II/histidine kinase"/>
    <property type="match status" value="1"/>
</dbReference>
<dbReference type="PROSITE" id="PS50109">
    <property type="entry name" value="HIS_KIN"/>
    <property type="match status" value="1"/>
</dbReference>
<dbReference type="CDD" id="cd00082">
    <property type="entry name" value="HisKA"/>
    <property type="match status" value="1"/>
</dbReference>
<evidence type="ECO:0000259" key="5">
    <source>
        <dbReference type="PROSITE" id="PS50110"/>
    </source>
</evidence>
<name>A0A3S9MW95_9FLAO</name>
<evidence type="ECO:0000313" key="7">
    <source>
        <dbReference type="Proteomes" id="UP000279600"/>
    </source>
</evidence>
<feature type="domain" description="Histidine kinase" evidence="4">
    <location>
        <begin position="128"/>
        <end position="343"/>
    </location>
</feature>
<comment type="catalytic activity">
    <reaction evidence="1">
        <text>ATP + protein L-histidine = ADP + protein N-phospho-L-histidine.</text>
        <dbReference type="EC" id="2.7.13.3"/>
    </reaction>
</comment>
<evidence type="ECO:0000259" key="4">
    <source>
        <dbReference type="PROSITE" id="PS50109"/>
    </source>
</evidence>
<dbReference type="InterPro" id="IPR011006">
    <property type="entry name" value="CheY-like_superfamily"/>
</dbReference>
<dbReference type="Gene3D" id="3.30.565.10">
    <property type="entry name" value="Histidine kinase-like ATPase, C-terminal domain"/>
    <property type="match status" value="1"/>
</dbReference>
<dbReference type="Pfam" id="PF00072">
    <property type="entry name" value="Response_reg"/>
    <property type="match status" value="1"/>
</dbReference>
<organism evidence="6 7">
    <name type="scientific">Nonlabens ponticola</name>
    <dbReference type="NCBI Taxonomy" id="2496866"/>
    <lineage>
        <taxon>Bacteria</taxon>
        <taxon>Pseudomonadati</taxon>
        <taxon>Bacteroidota</taxon>
        <taxon>Flavobacteriia</taxon>
        <taxon>Flavobacteriales</taxon>
        <taxon>Flavobacteriaceae</taxon>
        <taxon>Nonlabens</taxon>
    </lineage>
</organism>
<dbReference type="GO" id="GO:0000155">
    <property type="term" value="F:phosphorelay sensor kinase activity"/>
    <property type="evidence" value="ECO:0007669"/>
    <property type="project" value="InterPro"/>
</dbReference>
<evidence type="ECO:0000313" key="6">
    <source>
        <dbReference type="EMBL" id="AZQ43481.1"/>
    </source>
</evidence>
<dbReference type="Gene3D" id="3.40.50.2300">
    <property type="match status" value="1"/>
</dbReference>
<gene>
    <name evidence="6" type="ORF">EJ995_04250</name>
</gene>
<dbReference type="PANTHER" id="PTHR45530">
    <property type="entry name" value="SENSORY TRANSDUCTION HISTIDINE KINASE"/>
    <property type="match status" value="1"/>
</dbReference>
<dbReference type="EMBL" id="CP034549">
    <property type="protein sequence ID" value="AZQ43481.1"/>
    <property type="molecule type" value="Genomic_DNA"/>
</dbReference>
<dbReference type="EC" id="2.7.13.3" evidence="2"/>
<dbReference type="PANTHER" id="PTHR45530:SF3">
    <property type="entry name" value="TWO-COMPONENT SYSTEM NARL FAMILY SENSOR HISTIDINE KINASE BARA"/>
    <property type="match status" value="1"/>
</dbReference>
<evidence type="ECO:0000256" key="1">
    <source>
        <dbReference type="ARBA" id="ARBA00000085"/>
    </source>
</evidence>
<dbReference type="SUPFAM" id="SSF47384">
    <property type="entry name" value="Homodimeric domain of signal transducing histidine kinase"/>
    <property type="match status" value="1"/>
</dbReference>
<accession>A0A3S9MW95</accession>
<comment type="caution">
    <text evidence="3">Lacks conserved residue(s) required for the propagation of feature annotation.</text>
</comment>
<protein>
    <recommendedName>
        <fullName evidence="2">histidine kinase</fullName>
        <ecNumber evidence="2">2.7.13.3</ecNumber>
    </recommendedName>
</protein>
<proteinExistence type="predicted"/>
<keyword evidence="7" id="KW-1185">Reference proteome</keyword>
<dbReference type="Proteomes" id="UP000279600">
    <property type="component" value="Chromosome"/>
</dbReference>
<dbReference type="PROSITE" id="PS50110">
    <property type="entry name" value="RESPONSE_REGULATORY"/>
    <property type="match status" value="1"/>
</dbReference>
<dbReference type="RefSeq" id="WP_126445929.1">
    <property type="nucleotide sequence ID" value="NZ_CP034549.1"/>
</dbReference>
<dbReference type="KEGG" id="noj:EJ995_04250"/>
<dbReference type="SMART" id="SM00448">
    <property type="entry name" value="REC"/>
    <property type="match status" value="1"/>
</dbReference>
<dbReference type="SMART" id="SM00388">
    <property type="entry name" value="HisKA"/>
    <property type="match status" value="1"/>
</dbReference>
<sequence>MSDLYANIICDEKGIILASNQDYFELQVGEAITNVHPFFESLFIDSNNLQEATTFNGVHIDDKVYDITAHLYTSQRLNLKLADVTTIYDRIQSIAQRKNESLIFNEILQLKNDLLKERDTFKDQFLENFSSEIRNPLTLIHAFSSMMAKSPLSLEQEQLMTSIRSQVSGILSLVEGMQQASHSSGLSIKFNQAAFSLKELLDTALDGFENQLRLLGSRLNVSIDKNVPSYISGDPDKLLQSINHLLRFVIYQSHDHTIEVKVSELQRRANISSISITIDQIFAADNSTIITKSKEEIRLKASKNLGLNICRELLDLMNASLSIDVSDAGTISYALNFKAPVSKSGSVKTTVLNEIAAVNLKRKIKTLIVEDQAAAQMTAVKILTTTKNFDTYVLTDARKIIDMVETDDDLDLIIVANSINQTDAIELLKMMKSVRNMSNRTLKYLALSLNNDGKENKKYLRNGYHAVLGKPYTDDDLLQVIYNTVDLKLYR</sequence>
<dbReference type="InterPro" id="IPR005467">
    <property type="entry name" value="His_kinase_dom"/>
</dbReference>